<dbReference type="EMBL" id="LGRX02034540">
    <property type="protein sequence ID" value="KAK3237543.1"/>
    <property type="molecule type" value="Genomic_DNA"/>
</dbReference>
<dbReference type="PRINTS" id="PR00625">
    <property type="entry name" value="JDOMAIN"/>
</dbReference>
<dbReference type="PANTHER" id="PTHR24074">
    <property type="entry name" value="CO-CHAPERONE PROTEIN DJLA"/>
    <property type="match status" value="1"/>
</dbReference>
<feature type="region of interest" description="Disordered" evidence="1">
    <location>
        <begin position="55"/>
        <end position="149"/>
    </location>
</feature>
<evidence type="ECO:0000256" key="1">
    <source>
        <dbReference type="SAM" id="MobiDB-lite"/>
    </source>
</evidence>
<dbReference type="Gene3D" id="1.10.287.110">
    <property type="entry name" value="DnaJ domain"/>
    <property type="match status" value="1"/>
</dbReference>
<dbReference type="InterPro" id="IPR001623">
    <property type="entry name" value="DnaJ_domain"/>
</dbReference>
<protein>
    <recommendedName>
        <fullName evidence="2">J domain-containing protein</fullName>
    </recommendedName>
</protein>
<dbReference type="Pfam" id="PF00226">
    <property type="entry name" value="DnaJ"/>
    <property type="match status" value="1"/>
</dbReference>
<evidence type="ECO:0000313" key="4">
    <source>
        <dbReference type="Proteomes" id="UP001190700"/>
    </source>
</evidence>
<organism evidence="3 4">
    <name type="scientific">Cymbomonas tetramitiformis</name>
    <dbReference type="NCBI Taxonomy" id="36881"/>
    <lineage>
        <taxon>Eukaryota</taxon>
        <taxon>Viridiplantae</taxon>
        <taxon>Chlorophyta</taxon>
        <taxon>Pyramimonadophyceae</taxon>
        <taxon>Pyramimonadales</taxon>
        <taxon>Pyramimonadaceae</taxon>
        <taxon>Cymbomonas</taxon>
    </lineage>
</organism>
<feature type="compositionally biased region" description="Polar residues" evidence="1">
    <location>
        <begin position="55"/>
        <end position="66"/>
    </location>
</feature>
<proteinExistence type="predicted"/>
<evidence type="ECO:0000259" key="2">
    <source>
        <dbReference type="PROSITE" id="PS50076"/>
    </source>
</evidence>
<keyword evidence="4" id="KW-1185">Reference proteome</keyword>
<reference evidence="3 4" key="1">
    <citation type="journal article" date="2015" name="Genome Biol. Evol.">
        <title>Comparative Genomics of a Bacterivorous Green Alga Reveals Evolutionary Causalities and Consequences of Phago-Mixotrophic Mode of Nutrition.</title>
        <authorList>
            <person name="Burns J.A."/>
            <person name="Paasch A."/>
            <person name="Narechania A."/>
            <person name="Kim E."/>
        </authorList>
    </citation>
    <scope>NUCLEOTIDE SEQUENCE [LARGE SCALE GENOMIC DNA]</scope>
    <source>
        <strain evidence="3 4">PLY_AMNH</strain>
    </source>
</reference>
<dbReference type="CDD" id="cd06257">
    <property type="entry name" value="DnaJ"/>
    <property type="match status" value="1"/>
</dbReference>
<dbReference type="Proteomes" id="UP001190700">
    <property type="component" value="Unassembled WGS sequence"/>
</dbReference>
<dbReference type="AlphaFoldDB" id="A0AAE0BKE7"/>
<name>A0AAE0BKE7_9CHLO</name>
<accession>A0AAE0BKE7</accession>
<dbReference type="InterPro" id="IPR050817">
    <property type="entry name" value="DjlA_DnaK_co-chaperone"/>
</dbReference>
<evidence type="ECO:0000313" key="3">
    <source>
        <dbReference type="EMBL" id="KAK3237543.1"/>
    </source>
</evidence>
<dbReference type="SMART" id="SM00271">
    <property type="entry name" value="DnaJ"/>
    <property type="match status" value="1"/>
</dbReference>
<gene>
    <name evidence="3" type="ORF">CYMTET_52393</name>
</gene>
<dbReference type="PROSITE" id="PS50076">
    <property type="entry name" value="DNAJ_2"/>
    <property type="match status" value="1"/>
</dbReference>
<sequence>MYRTSPANMRARALFSGTLHQLRAGVPKPPSHTPFQSGFHRRVRYNSYAVMAHPTNASSDSVSEQGPATGYRWSKSEDDSSVERLFDPPVDTEAESAPSDGKKPRGSGGKAKMSGFGGKPKGMGGGKAGGFGGKGAKGPKKAKKGAAGGARLSDSDIISRCEKEFEKRALYQMEQDFAMIEYIVSVRAQQSRGSAGGLCDWLPVAELLLGVQQDNESVGGWDAPATAHKAILNRRADIAAFARRLSKGSGPLEFAFETRDSFSQVVKAIKGTDNVDEGNAYEIMGLDRDATQQQIRAAYRKKAAALHPDANPNGDKEEVDLKFMELKAAYELLRNGRLQKGQMFEDLGGNERNSFSGVLSFSEAEMADADIITCESSTVRIMEERDVTPFLVRNRLLSVKLSSSS</sequence>
<feature type="compositionally biased region" description="Basic and acidic residues" evidence="1">
    <location>
        <begin position="74"/>
        <end position="86"/>
    </location>
</feature>
<dbReference type="InterPro" id="IPR036869">
    <property type="entry name" value="J_dom_sf"/>
</dbReference>
<feature type="compositionally biased region" description="Gly residues" evidence="1">
    <location>
        <begin position="115"/>
        <end position="136"/>
    </location>
</feature>
<dbReference type="SUPFAM" id="SSF46565">
    <property type="entry name" value="Chaperone J-domain"/>
    <property type="match status" value="1"/>
</dbReference>
<feature type="domain" description="J" evidence="2">
    <location>
        <begin position="279"/>
        <end position="348"/>
    </location>
</feature>
<comment type="caution">
    <text evidence="3">The sequence shown here is derived from an EMBL/GenBank/DDBJ whole genome shotgun (WGS) entry which is preliminary data.</text>
</comment>